<dbReference type="AlphaFoldDB" id="A0AAV7TJV4"/>
<feature type="region of interest" description="Disordered" evidence="1">
    <location>
        <begin position="1"/>
        <end position="24"/>
    </location>
</feature>
<feature type="region of interest" description="Disordered" evidence="1">
    <location>
        <begin position="45"/>
        <end position="66"/>
    </location>
</feature>
<protein>
    <submittedName>
        <fullName evidence="2">Uncharacterized protein</fullName>
    </submittedName>
</protein>
<organism evidence="2 3">
    <name type="scientific">Pleurodeles waltl</name>
    <name type="common">Iberian ribbed newt</name>
    <dbReference type="NCBI Taxonomy" id="8319"/>
    <lineage>
        <taxon>Eukaryota</taxon>
        <taxon>Metazoa</taxon>
        <taxon>Chordata</taxon>
        <taxon>Craniata</taxon>
        <taxon>Vertebrata</taxon>
        <taxon>Euteleostomi</taxon>
        <taxon>Amphibia</taxon>
        <taxon>Batrachia</taxon>
        <taxon>Caudata</taxon>
        <taxon>Salamandroidea</taxon>
        <taxon>Salamandridae</taxon>
        <taxon>Pleurodelinae</taxon>
        <taxon>Pleurodeles</taxon>
    </lineage>
</organism>
<evidence type="ECO:0000313" key="2">
    <source>
        <dbReference type="EMBL" id="KAJ1176535.1"/>
    </source>
</evidence>
<evidence type="ECO:0000256" key="1">
    <source>
        <dbReference type="SAM" id="MobiDB-lite"/>
    </source>
</evidence>
<keyword evidence="3" id="KW-1185">Reference proteome</keyword>
<gene>
    <name evidence="2" type="ORF">NDU88_001813</name>
</gene>
<sequence>MDARDRAACFEAERQSGEAARRVAADPPAQLWQYGRWGLGGALRTRKKQQVLTRPSPPRRKSSQLR</sequence>
<feature type="compositionally biased region" description="Basic residues" evidence="1">
    <location>
        <begin position="57"/>
        <end position="66"/>
    </location>
</feature>
<dbReference type="EMBL" id="JANPWB010000006">
    <property type="protein sequence ID" value="KAJ1176535.1"/>
    <property type="molecule type" value="Genomic_DNA"/>
</dbReference>
<evidence type="ECO:0000313" key="3">
    <source>
        <dbReference type="Proteomes" id="UP001066276"/>
    </source>
</evidence>
<comment type="caution">
    <text evidence="2">The sequence shown here is derived from an EMBL/GenBank/DDBJ whole genome shotgun (WGS) entry which is preliminary data.</text>
</comment>
<dbReference type="Proteomes" id="UP001066276">
    <property type="component" value="Chromosome 3_2"/>
</dbReference>
<reference evidence="2" key="1">
    <citation type="journal article" date="2022" name="bioRxiv">
        <title>Sequencing and chromosome-scale assembly of the giantPleurodeles waltlgenome.</title>
        <authorList>
            <person name="Brown T."/>
            <person name="Elewa A."/>
            <person name="Iarovenko S."/>
            <person name="Subramanian E."/>
            <person name="Araus A.J."/>
            <person name="Petzold A."/>
            <person name="Susuki M."/>
            <person name="Suzuki K.-i.T."/>
            <person name="Hayashi T."/>
            <person name="Toyoda A."/>
            <person name="Oliveira C."/>
            <person name="Osipova E."/>
            <person name="Leigh N.D."/>
            <person name="Simon A."/>
            <person name="Yun M.H."/>
        </authorList>
    </citation>
    <scope>NUCLEOTIDE SEQUENCE</scope>
    <source>
        <strain evidence="2">20211129_DDA</strain>
        <tissue evidence="2">Liver</tissue>
    </source>
</reference>
<accession>A0AAV7TJV4</accession>
<name>A0AAV7TJV4_PLEWA</name>
<proteinExistence type="predicted"/>